<dbReference type="Proteomes" id="UP000250675">
    <property type="component" value="Unassembled WGS sequence"/>
</dbReference>
<evidence type="ECO:0000313" key="11">
    <source>
        <dbReference type="EMBL" id="STX88564.1"/>
    </source>
</evidence>
<organism evidence="6 16">
    <name type="scientific">Klebsiella pneumoniae</name>
    <dbReference type="NCBI Taxonomy" id="573"/>
    <lineage>
        <taxon>Bacteria</taxon>
        <taxon>Pseudomonadati</taxon>
        <taxon>Pseudomonadota</taxon>
        <taxon>Gammaproteobacteria</taxon>
        <taxon>Enterobacterales</taxon>
        <taxon>Enterobacteriaceae</taxon>
        <taxon>Klebsiella/Raoultella group</taxon>
        <taxon>Klebsiella</taxon>
        <taxon>Klebsiella pneumoniae complex</taxon>
    </lineage>
</organism>
<dbReference type="EMBL" id="UGLC01000001">
    <property type="protein sequence ID" value="STT51542.1"/>
    <property type="molecule type" value="Genomic_DNA"/>
</dbReference>
<evidence type="ECO:0000256" key="1">
    <source>
        <dbReference type="ARBA" id="ARBA00006226"/>
    </source>
</evidence>
<dbReference type="PANTHER" id="PTHR33755">
    <property type="entry name" value="TOXIN PARE1-RELATED"/>
    <property type="match status" value="1"/>
</dbReference>
<dbReference type="PANTHER" id="PTHR33755:SF7">
    <property type="entry name" value="TOXIN MODULE OF TOXIN-ANTITOXIN SYSTEM RELE_STBE FAMILY"/>
    <property type="match status" value="1"/>
</dbReference>
<evidence type="ECO:0000313" key="14">
    <source>
        <dbReference type="Proteomes" id="UP000254103"/>
    </source>
</evidence>
<comment type="similarity">
    <text evidence="1">Belongs to the RelE toxin family.</text>
</comment>
<dbReference type="EMBL" id="UGLB01000004">
    <property type="protein sequence ID" value="STU48507.1"/>
    <property type="molecule type" value="Genomic_DNA"/>
</dbReference>
<dbReference type="EMBL" id="UGMN01000005">
    <property type="protein sequence ID" value="STX88564.1"/>
    <property type="molecule type" value="Genomic_DNA"/>
</dbReference>
<dbReference type="Proteomes" id="UP000255167">
    <property type="component" value="Unassembled WGS sequence"/>
</dbReference>
<evidence type="ECO:0000313" key="6">
    <source>
        <dbReference type="EMBL" id="STT51562.1"/>
    </source>
</evidence>
<dbReference type="Proteomes" id="UP000255099">
    <property type="component" value="Unassembled WGS sequence"/>
</dbReference>
<keyword evidence="2" id="KW-1277">Toxin-antitoxin system</keyword>
<evidence type="ECO:0000313" key="8">
    <source>
        <dbReference type="EMBL" id="STU48507.1"/>
    </source>
</evidence>
<dbReference type="Proteomes" id="UP000255192">
    <property type="component" value="Unassembled WGS sequence"/>
</dbReference>
<gene>
    <name evidence="6" type="primary">relE3_2</name>
    <name evidence="3" type="synonym">relE3</name>
    <name evidence="5" type="synonym">relE3_1</name>
    <name evidence="9" type="ORF">NCTC204_00010</name>
    <name evidence="7" type="ORF">NCTC5052_05515</name>
    <name evidence="11" type="ORF">NCTC5053_06826</name>
    <name evidence="5" type="ORF">NCTC8849_00013</name>
    <name evidence="6" type="ORF">NCTC8849_00034</name>
    <name evidence="3" type="ORF">NCTC9601_00304</name>
    <name evidence="10" type="ORF">NCTC9617_07058</name>
    <name evidence="8" type="ORF">NCTC9637_06598</name>
    <name evidence="4" type="ORF">NCTC9645_04804</name>
</gene>
<proteinExistence type="inferred from homology"/>
<dbReference type="Proteomes" id="UP000254103">
    <property type="component" value="Unassembled WGS sequence"/>
</dbReference>
<dbReference type="EMBL" id="UASO01000008">
    <property type="protein sequence ID" value="SQC86708.1"/>
    <property type="molecule type" value="Genomic_DNA"/>
</dbReference>
<evidence type="ECO:0000313" key="19">
    <source>
        <dbReference type="Proteomes" id="UP000255192"/>
    </source>
</evidence>
<dbReference type="EMBL" id="UGMD01000001">
    <property type="protein sequence ID" value="STU60337.1"/>
    <property type="molecule type" value="Genomic_DNA"/>
</dbReference>
<dbReference type="Proteomes" id="UP000254799">
    <property type="component" value="Unassembled WGS sequence"/>
</dbReference>
<reference evidence="12 13" key="1">
    <citation type="submission" date="2018-06" db="EMBL/GenBank/DDBJ databases">
        <authorList>
            <consortium name="Pathogen Informatics"/>
            <person name="Doyle S."/>
        </authorList>
    </citation>
    <scope>NUCLEOTIDE SEQUENCE [LARGE SCALE GENOMIC DNA]</scope>
    <source>
        <strain evidence="9 19">NCTC204</strain>
        <strain evidence="7 14">NCTC5052</strain>
        <strain evidence="11 15">NCTC5053</strain>
        <strain evidence="6 16">NCTC8849</strain>
        <strain evidence="3 13">NCTC9601</strain>
        <strain evidence="10 18">NCTC9617</strain>
        <strain evidence="8 17">NCTC9637</strain>
        <strain evidence="4 12">NCTC9645</strain>
    </source>
</reference>
<evidence type="ECO:0000313" key="13">
    <source>
        <dbReference type="Proteomes" id="UP000251123"/>
    </source>
</evidence>
<dbReference type="InterPro" id="IPR051803">
    <property type="entry name" value="TA_system_RelE-like_toxin"/>
</dbReference>
<evidence type="ECO:0000313" key="12">
    <source>
        <dbReference type="Proteomes" id="UP000250675"/>
    </source>
</evidence>
<evidence type="ECO:0000313" key="17">
    <source>
        <dbReference type="Proteomes" id="UP000255099"/>
    </source>
</evidence>
<evidence type="ECO:0000313" key="15">
    <source>
        <dbReference type="Proteomes" id="UP000254387"/>
    </source>
</evidence>
<dbReference type="RefSeq" id="WP_001136729.1">
    <property type="nucleotide sequence ID" value="NZ_CABVMG010000047.1"/>
</dbReference>
<evidence type="ECO:0000313" key="3">
    <source>
        <dbReference type="EMBL" id="SPX51732.1"/>
    </source>
</evidence>
<accession>A0A060VNB1</accession>
<dbReference type="EMBL" id="UASN01000002">
    <property type="protein sequence ID" value="SPX51732.1"/>
    <property type="molecule type" value="Genomic_DNA"/>
</dbReference>
<name>A0A060VNB1_KLEPN</name>
<evidence type="ECO:0000313" key="5">
    <source>
        <dbReference type="EMBL" id="STT51542.1"/>
    </source>
</evidence>
<protein>
    <submittedName>
        <fullName evidence="6">Toxin RelE3</fullName>
    </submittedName>
</protein>
<evidence type="ECO:0000313" key="4">
    <source>
        <dbReference type="EMBL" id="SQC86708.1"/>
    </source>
</evidence>
<dbReference type="Pfam" id="PF05016">
    <property type="entry name" value="ParE_toxin"/>
    <property type="match status" value="1"/>
</dbReference>
<dbReference type="AlphaFoldDB" id="A0A060VNB1"/>
<sequence length="104" mass="11848">MPQVTISALAQRDLQRLQDFLKTKNRLAARKAGEVIVRAIQQLKTLPDIGRPVPFLPLEYQELVIGFGDSGYVMLYRHDREMDRIVIVTVRHQKESGYPGADSL</sequence>
<dbReference type="InterPro" id="IPR007712">
    <property type="entry name" value="RelE/ParE_toxin"/>
</dbReference>
<dbReference type="Proteomes" id="UP000251123">
    <property type="component" value="Unassembled WGS sequence"/>
</dbReference>
<evidence type="ECO:0000313" key="16">
    <source>
        <dbReference type="Proteomes" id="UP000254799"/>
    </source>
</evidence>
<evidence type="ECO:0000256" key="2">
    <source>
        <dbReference type="ARBA" id="ARBA00022649"/>
    </source>
</evidence>
<evidence type="ECO:0000313" key="18">
    <source>
        <dbReference type="Proteomes" id="UP000255167"/>
    </source>
</evidence>
<evidence type="ECO:0000313" key="9">
    <source>
        <dbReference type="EMBL" id="STU60337.1"/>
    </source>
</evidence>
<dbReference type="EMBL" id="UGLJ01000004">
    <property type="protein sequence ID" value="STU46684.1"/>
    <property type="molecule type" value="Genomic_DNA"/>
</dbReference>
<dbReference type="EMBL" id="UGLC01000001">
    <property type="protein sequence ID" value="STT51562.1"/>
    <property type="molecule type" value="Genomic_DNA"/>
</dbReference>
<dbReference type="EMBL" id="UGNC01000008">
    <property type="protein sequence ID" value="STX08029.1"/>
    <property type="molecule type" value="Genomic_DNA"/>
</dbReference>
<dbReference type="InterPro" id="IPR035093">
    <property type="entry name" value="RelE/ParE_toxin_dom_sf"/>
</dbReference>
<dbReference type="Gene3D" id="3.30.2310.20">
    <property type="entry name" value="RelE-like"/>
    <property type="match status" value="1"/>
</dbReference>
<evidence type="ECO:0000313" key="10">
    <source>
        <dbReference type="EMBL" id="STX08029.1"/>
    </source>
</evidence>
<evidence type="ECO:0000313" key="7">
    <source>
        <dbReference type="EMBL" id="STU46684.1"/>
    </source>
</evidence>
<dbReference type="Proteomes" id="UP000254387">
    <property type="component" value="Unassembled WGS sequence"/>
</dbReference>